<evidence type="ECO:0008006" key="4">
    <source>
        <dbReference type="Google" id="ProtNLM"/>
    </source>
</evidence>
<feature type="chain" id="PRO_5004128698" description="Porin domain-containing protein" evidence="1">
    <location>
        <begin position="28"/>
        <end position="404"/>
    </location>
</feature>
<reference evidence="2 3" key="1">
    <citation type="submission" date="2012-09" db="EMBL/GenBank/DDBJ databases">
        <title>Draft Genome Sequences of 6 Strains from Genus Thauera.</title>
        <authorList>
            <person name="Liu B."/>
            <person name="Shapleigh J.P."/>
            <person name="Frostegard A.H."/>
        </authorList>
    </citation>
    <scope>NUCLEOTIDE SEQUENCE [LARGE SCALE GENOMIC DNA]</scope>
    <source>
        <strain evidence="2 3">B4P</strain>
    </source>
</reference>
<evidence type="ECO:0000313" key="3">
    <source>
        <dbReference type="Proteomes" id="UP000013047"/>
    </source>
</evidence>
<comment type="caution">
    <text evidence="2">The sequence shown here is derived from an EMBL/GenBank/DDBJ whole genome shotgun (WGS) entry which is preliminary data.</text>
</comment>
<proteinExistence type="predicted"/>
<dbReference type="Proteomes" id="UP000013047">
    <property type="component" value="Unassembled WGS sequence"/>
</dbReference>
<dbReference type="AlphaFoldDB" id="N6YX83"/>
<protein>
    <recommendedName>
        <fullName evidence="4">Porin domain-containing protein</fullName>
    </recommendedName>
</protein>
<evidence type="ECO:0000313" key="2">
    <source>
        <dbReference type="EMBL" id="ENO96200.1"/>
    </source>
</evidence>
<evidence type="ECO:0000256" key="1">
    <source>
        <dbReference type="SAM" id="SignalP"/>
    </source>
</evidence>
<sequence>MSLPTPLRHAISLLAGIAALSAGFAPAAASELQVSGFATLGAAYTRSDELEFARVGIDAPGGNRVDTGPDSVLGVQLGWQSAYGSSAVLQVVTRETQRGDYTPRPALAFLSHAISPALTVRAGRLRSPFFMLSDTADINYSQPWVRPPVEVYGLNPFTDMDGVDLLYRSHLGGSFIELHPYFGTSRIPVIGGGRAHLRQLRGLTATLERDELSFSASHAEAELSVIRTSQSYQDLVESLQLPPALQARLSGKGARASFSSLGMQWDDGRWRVIAELARMRADAFVNSATGAYIAIGRRFGALTPYVGLARQRQDQPIADPTLADSPESATTLAAFNRSRNQAQRSITVGTRWDLTPHAAIKAEFSHIDTERGAHGTFIARGDPFAPGLDDRDIHLLSVSVDVVF</sequence>
<dbReference type="InterPro" id="IPR023614">
    <property type="entry name" value="Porin_dom_sf"/>
</dbReference>
<dbReference type="RefSeq" id="WP_004367604.1">
    <property type="nucleotide sequence ID" value="NZ_AMXF01000128.1"/>
</dbReference>
<keyword evidence="1" id="KW-0732">Signal</keyword>
<dbReference type="OrthoDB" id="197869at2"/>
<name>N6YX83_9RHOO</name>
<dbReference type="Gene3D" id="2.40.160.10">
    <property type="entry name" value="Porin"/>
    <property type="match status" value="1"/>
</dbReference>
<organism evidence="2 3">
    <name type="scientific">Thauera phenylacetica B4P</name>
    <dbReference type="NCBI Taxonomy" id="1234382"/>
    <lineage>
        <taxon>Bacteria</taxon>
        <taxon>Pseudomonadati</taxon>
        <taxon>Pseudomonadota</taxon>
        <taxon>Betaproteobacteria</taxon>
        <taxon>Rhodocyclales</taxon>
        <taxon>Zoogloeaceae</taxon>
        <taxon>Thauera</taxon>
    </lineage>
</organism>
<feature type="signal peptide" evidence="1">
    <location>
        <begin position="1"/>
        <end position="27"/>
    </location>
</feature>
<accession>N6YX83</accession>
<dbReference type="EMBL" id="AMXF01000128">
    <property type="protein sequence ID" value="ENO96200.1"/>
    <property type="molecule type" value="Genomic_DNA"/>
</dbReference>
<dbReference type="SUPFAM" id="SSF56935">
    <property type="entry name" value="Porins"/>
    <property type="match status" value="1"/>
</dbReference>
<keyword evidence="3" id="KW-1185">Reference proteome</keyword>
<gene>
    <name evidence="2" type="ORF">C667_15179</name>
</gene>